<keyword evidence="2" id="KW-0732">Signal</keyword>
<feature type="region of interest" description="Disordered" evidence="1">
    <location>
        <begin position="445"/>
        <end position="591"/>
    </location>
</feature>
<dbReference type="GO" id="GO:0005634">
    <property type="term" value="C:nucleus"/>
    <property type="evidence" value="ECO:0007669"/>
    <property type="project" value="InterPro"/>
</dbReference>
<dbReference type="OrthoDB" id="303701at2759"/>
<dbReference type="Proteomes" id="UP000683925">
    <property type="component" value="Unassembled WGS sequence"/>
</dbReference>
<feature type="region of interest" description="Disordered" evidence="1">
    <location>
        <begin position="329"/>
        <end position="353"/>
    </location>
</feature>
<sequence>MKNAYIIIVIVSLLTFASSKLTLQQAVRLNLQNLRCRDLDDINIMISDIIQWKEAIELNYQLGDDFNGLLEVERIVKNTKRQLLHQQSLIEIEMPVKPDFQAKFETDLAKIMKLMQQMNQKQSKKDKLDLLTEIDVSIQATKQKMQAILSQSSKATDYDIELLTTNLKQLLYIKQQCQNQQQQGQFTIGRNNKYYKPYSYDEYDFDEYDDPIQQVLYDSDYDYDYSNYYDYDDYDYNYERLRRSRSQRQQHQRARKNSNSQKQSKQTKIKGQIKQKKDKHFDQPEIQQQQYTDEEQFQDQDFITTEQQYQDRPIYNNEVDDDNIQSRIQQQEEDPNQVYDDYYAPPDSKPYDALDPENQYNIISDLHIVNEQEKKKKSKKENNLIQNERDQYMDSDDYYQDDYQEDQEYIQQSDEEQLENEAIQPVQNQKQQRFINLKKDDYDYQQDVDYQIEQENRSKNKHSSQESSNLDEQDDIIYQKQEDEKTNDIEKEGESQNKKLESKENQEVKTVDSEEKSENKQVEKQEKSEVKQVEQDQNKNSSQQNEEVIQQSNKQSEINNQEQNKSKSQLNHMQEGQIDAHEDFKAIPDTLKQTTQIKAQAEEFNLKDQKILPEQQQQQQQPNVQQQEQQKQEQQVQQVNPLEKEQAPTQQGVQQEAPQQTSDQIQPQQKSSLQEQIEQQQQKQQQQQQQQPLQQQQSQQQPQTQQQEQQPLQQQESQQQPQSQQSEQQPQQQQNVLPNPLQTQEENVNNQLPNVPESNNEPQIQSQDPTSEQPIGIDTSQLQPQNVSEQKPLLPTELVPDNSVKIPIKGLEENPDQLIDPVKFVPFKHKPLQSTANILVRQSKFYDSTVEGKASYEIQFSNKELQDSEEYGYGFWVKYQSTLEYKLKQNQYYFLSRLTSIKDYLDFQNYGDRTLANFLVDNTFVFATYDYVGKEKNKVAQISLNQNIDGRWYFVSFSYSSRKQKSVGFVLSYGKSREFQRIEIPCTHAPPFYMSMTVGGMHLHYPGLEGQFANIFYDIEAPALIDNEQELFNLVETMSFMPQGLKTYHEEMIVGPPVEMDGNTNCNYEKGFKDSFIYEHYAIAGWFRWVDNLDVKELNSFQIMNLRSNKQRVKDRRELGDRALEIHFIRGLQNIGLNFHTYSVAGNEGRGSEMIVKSVPYTTNVWTYVYFGFNQEEKKAQGIMIRVGVNEEVLFEGLEHKNTNSLYFTLGGDQTVASFNGKVSQIGVYLGPESYAKSKKLDYNFGYGDGAVRLFQLVKPLILRGQQDQYEISFDQKESLINQILIQDDSNIRINGLSEYSIGLWTCWLSSLPKFIGSRSDLHQIIRMGTQSKLLELKNNKLIQSVDGQVNSDIKDTTLQMRLGKKDYEFSTYNLMSNDIKKGVIPLDSQLEGSWNYLSFSYKKMNNNMGLAKGYVQFGIGGQVKECSVEVLHDYILEYVELNVGKSNIPQFNGKLANVQMRLGNGAFLVDVAQYEQFQQLEKPVLGISTAVRKSIQLLGSETDMAKVQEPQNVFEYSQYAGVNEYALSGWVKWGGDQKQGGLYSILMMVQKKQQDIKPGQSDSQLYIQRTDKEYIFGTYNCNGEDCSQSQEKNIEFNEYYNQWTYIYIGYTQKQKKLFALCKFTFNQQQQAFQEINRILLSTFTLFLGKKFQLANQWLGQIKYWVLNVGDGSYLESGYEQNETVELNFGFNSGTDHLKLQTANQEIDHSDKVIDSQAEKQNVPWMIELNEQSDVKIEGVSSYGYGMWIRFRYYGSSILFSQPKWMGLSRLTTNRDYRDADAVGDRVLMILFGKGEDEKSQGIFQFSTYTIGQPNIFGTLQYQIDYESEWVYVYYSYKRVSQTQGVAMAYTGRMDIVDELKLEALHNPINNFVQLTIGHSGKYYPNFNGQLTGIKFKLGNGAYIDSKNDILQRMKNTDLMPSVPYDVSHKYTIIDGKVDNYKVLPNNPQMIDFPANEYSLALWYKQFQKINENKETVVRVTQNPVGKVTDSSWIGDRTLAFFKINKDNMEFSTYTLLKGMNFGIPYNCQIPELSQHNWSFIYMGYSKSKQKFYYYLSVDEYICKSEEIILHAISDRLWIYVGSDNIQQRFEGNLAQIALTIGPGSYTNSKIPFLPEYLVADKLFPKQKKITWEKNEQVMLVSDGDETISSMKVELFNGFQYPFDQMSEYAFGMWTRYLTTIPTRQLSKPALMQLARLSINKQITDGVIKTGDRVLATHIVFNYYQLSTYDLNTDTGIQQKFMKYNQLEGIWRYIYMGYSKDIETISCYTFDTTITEMKIDKILHKPLTDYLLFRIGKEDTITGFQGSLTKIMLSLGPGSYIRQQDQFKSQIETTFSLPFQLTQEYTDKEKHGKFEIIEDVNQIDITNGIQFEGNRWSGISEYAFSGWIKPTGTGNTDCQLILRLTNNNAEILNDRKSQGDRTLHITICNTQLIKYSTYTLVDLKDANEPKFMDGQLELNDYNYAWNYIYMGYNQRTREVHCLLHTLIEDKPITWEQVQHYVPNYLGLYIGQDKFTSKFIGLMNKWTAAYGLGGFVSLKKNGYQQLLPNYGLVQPNKQFQWNSNKDTVLQTPEFIVQEFTNEIDSITEYAIGIWTRWLTDFPDHLVERKDSHSIFRFTAKREHQDKSQIQDRVLSAFLNKGSYEFSSYDIATNNFAANSLAAYEQIEGSWNFMYMGYKDGQTVGIIIVRDTAKALKVEFATKHIPLVGYAKLLIGVSEFGHGQFHGWLYDPRLYLGQGSFINESQKVVDLLQKIHRKLPLPAVDLADFKWAIPQMDTTESLKTGYIDYKFEDKQESIEYSYGMWIQQSPLLPGMPTVPRLIARLSTNHPQFMKDMQLGDRTLLVSMLNEKLSYNTYKLLDTPQFEQKVEEIQVEQLQWTYVFFQYKKGNALAYALQVKQAQQKKIESLHIIPNVFYFYLIKDQNFAEFYGKVSDVKVYFGSSSYFEDPQVTIEKWPFDKKYLQPVSEQPINNQQITSAKISRNMDIKNERYVEDY</sequence>
<evidence type="ECO:0000313" key="4">
    <source>
        <dbReference type="Proteomes" id="UP000683925"/>
    </source>
</evidence>
<feature type="signal peptide" evidence="2">
    <location>
        <begin position="1"/>
        <end position="19"/>
    </location>
</feature>
<accession>A0A8S1TJ64</accession>
<dbReference type="PANTHER" id="PTHR13354:SF11">
    <property type="entry name" value="LYSINE-SPECIFIC DEMETHYLASE 9"/>
    <property type="match status" value="1"/>
</dbReference>
<evidence type="ECO:0000313" key="3">
    <source>
        <dbReference type="EMBL" id="CAD8152290.1"/>
    </source>
</evidence>
<dbReference type="OMA" id="FKWAIPQ"/>
<evidence type="ECO:0000256" key="1">
    <source>
        <dbReference type="SAM" id="MobiDB-lite"/>
    </source>
</evidence>
<protein>
    <submittedName>
        <fullName evidence="3">Uncharacterized protein</fullName>
    </submittedName>
</protein>
<reference evidence="3" key="1">
    <citation type="submission" date="2021-01" db="EMBL/GenBank/DDBJ databases">
        <authorList>
            <consortium name="Genoscope - CEA"/>
            <person name="William W."/>
        </authorList>
    </citation>
    <scope>NUCLEOTIDE SEQUENCE</scope>
</reference>
<feature type="chain" id="PRO_5035727928" evidence="2">
    <location>
        <begin position="20"/>
        <end position="2994"/>
    </location>
</feature>
<feature type="compositionally biased region" description="Low complexity" evidence="1">
    <location>
        <begin position="613"/>
        <end position="641"/>
    </location>
</feature>
<dbReference type="PANTHER" id="PTHR13354">
    <property type="entry name" value="ROUND SPERMATID BASIC PROTEIN 1"/>
    <property type="match status" value="1"/>
</dbReference>
<evidence type="ECO:0000256" key="2">
    <source>
        <dbReference type="SAM" id="SignalP"/>
    </source>
</evidence>
<dbReference type="EMBL" id="CAJJDP010000026">
    <property type="protein sequence ID" value="CAD8152290.1"/>
    <property type="molecule type" value="Genomic_DNA"/>
</dbReference>
<feature type="compositionally biased region" description="Basic residues" evidence="1">
    <location>
        <begin position="265"/>
        <end position="278"/>
    </location>
</feature>
<proteinExistence type="predicted"/>
<feature type="region of interest" description="Disordered" evidence="1">
    <location>
        <begin position="243"/>
        <end position="282"/>
    </location>
</feature>
<feature type="compositionally biased region" description="Polar residues" evidence="1">
    <location>
        <begin position="647"/>
        <end position="658"/>
    </location>
</feature>
<feature type="region of interest" description="Disordered" evidence="1">
    <location>
        <begin position="372"/>
        <end position="394"/>
    </location>
</feature>
<feature type="compositionally biased region" description="Basic residues" evidence="1">
    <location>
        <begin position="243"/>
        <end position="256"/>
    </location>
</feature>
<feature type="compositionally biased region" description="Polar residues" evidence="1">
    <location>
        <begin position="538"/>
        <end position="574"/>
    </location>
</feature>
<feature type="region of interest" description="Disordered" evidence="1">
    <location>
        <begin position="604"/>
        <end position="798"/>
    </location>
</feature>
<feature type="compositionally biased region" description="Polar residues" evidence="1">
    <location>
        <begin position="735"/>
        <end position="789"/>
    </location>
</feature>
<name>A0A8S1TJ64_PAROT</name>
<dbReference type="InterPro" id="IPR026306">
    <property type="entry name" value="RSBN1/Dpy-2/CEP530"/>
</dbReference>
<gene>
    <name evidence="3" type="ORF">POCTA_138.1.T0260175</name>
</gene>
<feature type="compositionally biased region" description="Basic and acidic residues" evidence="1">
    <location>
        <begin position="480"/>
        <end position="537"/>
    </location>
</feature>
<organism evidence="3 4">
    <name type="scientific">Paramecium octaurelia</name>
    <dbReference type="NCBI Taxonomy" id="43137"/>
    <lineage>
        <taxon>Eukaryota</taxon>
        <taxon>Sar</taxon>
        <taxon>Alveolata</taxon>
        <taxon>Ciliophora</taxon>
        <taxon>Intramacronucleata</taxon>
        <taxon>Oligohymenophorea</taxon>
        <taxon>Peniculida</taxon>
        <taxon>Parameciidae</taxon>
        <taxon>Paramecium</taxon>
    </lineage>
</organism>
<feature type="compositionally biased region" description="Low complexity" evidence="1">
    <location>
        <begin position="659"/>
        <end position="734"/>
    </location>
</feature>
<comment type="caution">
    <text evidence="3">The sequence shown here is derived from an EMBL/GenBank/DDBJ whole genome shotgun (WGS) entry which is preliminary data.</text>
</comment>
<keyword evidence="4" id="KW-1185">Reference proteome</keyword>